<reference evidence="5" key="3">
    <citation type="submission" date="2024-02" db="EMBL/GenBank/DDBJ databases">
        <title>Comparative genomics of Cryptococcus and Kwoniella reveals pathogenesis evolution and contrasting modes of karyotype evolution via chromosome fusion or intercentromeric recombination.</title>
        <authorList>
            <person name="Coelho M.A."/>
            <person name="David-Palma M."/>
            <person name="Shea T."/>
            <person name="Bowers K."/>
            <person name="McGinley-Smith S."/>
            <person name="Mohammad A.W."/>
            <person name="Gnirke A."/>
            <person name="Yurkov A.M."/>
            <person name="Nowrousian M."/>
            <person name="Sun S."/>
            <person name="Cuomo C.A."/>
            <person name="Heitman J."/>
        </authorList>
    </citation>
    <scope>NUCLEOTIDE SEQUENCE</scope>
    <source>
        <strain evidence="5">CBS 10117</strain>
    </source>
</reference>
<gene>
    <name evidence="4" type="ORF">I303_08217</name>
    <name evidence="5" type="ORF">I303_106525</name>
</gene>
<evidence type="ECO:0000313" key="6">
    <source>
        <dbReference type="Proteomes" id="UP000078595"/>
    </source>
</evidence>
<dbReference type="KEGG" id="kdj:28971916"/>
<dbReference type="SUPFAM" id="SSF103196">
    <property type="entry name" value="Roadblock/LC7 domain"/>
    <property type="match status" value="1"/>
</dbReference>
<organism evidence="4">
    <name type="scientific">Kwoniella dejecticola CBS 10117</name>
    <dbReference type="NCBI Taxonomy" id="1296121"/>
    <lineage>
        <taxon>Eukaryota</taxon>
        <taxon>Fungi</taxon>
        <taxon>Dikarya</taxon>
        <taxon>Basidiomycota</taxon>
        <taxon>Agaricomycotina</taxon>
        <taxon>Tremellomycetes</taxon>
        <taxon>Tremellales</taxon>
        <taxon>Cryptococcaceae</taxon>
        <taxon>Kwoniella</taxon>
    </lineage>
</organism>
<dbReference type="GeneID" id="28971916"/>
<dbReference type="PANTHER" id="PTHR10779">
    <property type="entry name" value="DYNEIN LIGHT CHAIN ROADBLOCK"/>
    <property type="match status" value="1"/>
</dbReference>
<comment type="similarity">
    <text evidence="1">Belongs to the GAMAD family.</text>
</comment>
<feature type="domain" description="Roadblock/LAMTOR2" evidence="3">
    <location>
        <begin position="35"/>
        <end position="176"/>
    </location>
</feature>
<name>A0A1A5ZUG4_9TREE</name>
<dbReference type="OrthoDB" id="9985637at2759"/>
<feature type="region of interest" description="Disordered" evidence="2">
    <location>
        <begin position="1"/>
        <end position="37"/>
    </location>
</feature>
<evidence type="ECO:0000313" key="4">
    <source>
        <dbReference type="EMBL" id="OBR81447.1"/>
    </source>
</evidence>
<dbReference type="Gene3D" id="3.30.450.30">
    <property type="entry name" value="Dynein light chain 2a, cytoplasmic"/>
    <property type="match status" value="1"/>
</dbReference>
<evidence type="ECO:0000256" key="1">
    <source>
        <dbReference type="ARBA" id="ARBA00007191"/>
    </source>
</evidence>
<dbReference type="VEuPathDB" id="FungiDB:I303_08217"/>
<evidence type="ECO:0000259" key="3">
    <source>
        <dbReference type="SMART" id="SM00960"/>
    </source>
</evidence>
<feature type="region of interest" description="Disordered" evidence="2">
    <location>
        <begin position="58"/>
        <end position="78"/>
    </location>
</feature>
<dbReference type="Pfam" id="PF03259">
    <property type="entry name" value="Robl_LC7"/>
    <property type="match status" value="1"/>
</dbReference>
<dbReference type="InterPro" id="IPR004942">
    <property type="entry name" value="Roadblock/LAMTOR2_dom"/>
</dbReference>
<accession>A0A1A5ZUG4</accession>
<sequence>MSAEATTSTSIPPSTSQHTLNLDSVPVQSPPPPEIESTLSRLSAYRNVRGVMVLSRSSLASTSTTPSSSASASNASSTSTVHAASTVGSGVGLMPNGIDSNLDHTSVGGIIQTTGTIFEGESGAKYAKAVEAIVGGVSKALNDCEAGDELRFMRIRTKKHELIITPDERYLLVVLQDPGQ</sequence>
<reference evidence="5" key="2">
    <citation type="submission" date="2013-07" db="EMBL/GenBank/DDBJ databases">
        <authorList>
            <consortium name="The Broad Institute Genome Sequencing Platform"/>
            <person name="Cuomo C."/>
            <person name="Litvintseva A."/>
            <person name="Chen Y."/>
            <person name="Heitman J."/>
            <person name="Sun S."/>
            <person name="Springer D."/>
            <person name="Dromer F."/>
            <person name="Young S.K."/>
            <person name="Zeng Q."/>
            <person name="Gargeya S."/>
            <person name="Fitzgerald M."/>
            <person name="Abouelleil A."/>
            <person name="Alvarado L."/>
            <person name="Berlin A.M."/>
            <person name="Chapman S.B."/>
            <person name="Dewar J."/>
            <person name="Goldberg J."/>
            <person name="Griggs A."/>
            <person name="Gujja S."/>
            <person name="Hansen M."/>
            <person name="Howarth C."/>
            <person name="Imamovic A."/>
            <person name="Larimer J."/>
            <person name="McCowan C."/>
            <person name="Murphy C."/>
            <person name="Pearson M."/>
            <person name="Priest M."/>
            <person name="Roberts A."/>
            <person name="Saif S."/>
            <person name="Shea T."/>
            <person name="Sykes S."/>
            <person name="Wortman J."/>
            <person name="Nusbaum C."/>
            <person name="Birren B."/>
        </authorList>
    </citation>
    <scope>NUCLEOTIDE SEQUENCE</scope>
    <source>
        <strain evidence="5">CBS 10117</strain>
    </source>
</reference>
<evidence type="ECO:0000256" key="2">
    <source>
        <dbReference type="SAM" id="MobiDB-lite"/>
    </source>
</evidence>
<dbReference type="AlphaFoldDB" id="A0A1A5ZUG4"/>
<dbReference type="RefSeq" id="XP_018259289.1">
    <property type="nucleotide sequence ID" value="XM_018411477.1"/>
</dbReference>
<proteinExistence type="inferred from homology"/>
<keyword evidence="6" id="KW-1185">Reference proteome</keyword>
<dbReference type="Proteomes" id="UP000078595">
    <property type="component" value="Chromosome 8"/>
</dbReference>
<feature type="compositionally biased region" description="Low complexity" evidence="2">
    <location>
        <begin position="1"/>
        <end position="16"/>
    </location>
</feature>
<dbReference type="SMART" id="SM00960">
    <property type="entry name" value="Robl_LC7"/>
    <property type="match status" value="1"/>
</dbReference>
<dbReference type="STRING" id="1296121.A0A1A5ZUG4"/>
<reference evidence="4" key="1">
    <citation type="submission" date="2013-07" db="EMBL/GenBank/DDBJ databases">
        <title>The Genome Sequence of Cryptococcus dejecticola CBS10117.</title>
        <authorList>
            <consortium name="The Broad Institute Genome Sequencing Platform"/>
            <person name="Cuomo C."/>
            <person name="Litvintseva A."/>
            <person name="Chen Y."/>
            <person name="Heitman J."/>
            <person name="Sun S."/>
            <person name="Springer D."/>
            <person name="Dromer F."/>
            <person name="Young S.K."/>
            <person name="Zeng Q."/>
            <person name="Gargeya S."/>
            <person name="Fitzgerald M."/>
            <person name="Abouelleil A."/>
            <person name="Alvarado L."/>
            <person name="Berlin A.M."/>
            <person name="Chapman S.B."/>
            <person name="Dewar J."/>
            <person name="Goldberg J."/>
            <person name="Griggs A."/>
            <person name="Gujja S."/>
            <person name="Hansen M."/>
            <person name="Howarth C."/>
            <person name="Imamovic A."/>
            <person name="Larimer J."/>
            <person name="McCowan C."/>
            <person name="Murphy C."/>
            <person name="Pearson M."/>
            <person name="Priest M."/>
            <person name="Roberts A."/>
            <person name="Saif S."/>
            <person name="Shea T."/>
            <person name="Sykes S."/>
            <person name="Wortman J."/>
            <person name="Nusbaum C."/>
            <person name="Birren B."/>
        </authorList>
    </citation>
    <scope>NUCLEOTIDE SEQUENCE [LARGE SCALE GENOMIC DNA]</scope>
    <source>
        <strain evidence="4">CBS 10117</strain>
    </source>
</reference>
<dbReference type="EMBL" id="KI894037">
    <property type="protein sequence ID" value="OBR81447.1"/>
    <property type="molecule type" value="Genomic_DNA"/>
</dbReference>
<evidence type="ECO:0000313" key="5">
    <source>
        <dbReference type="EMBL" id="WWC63920.1"/>
    </source>
</evidence>
<dbReference type="EMBL" id="CP144537">
    <property type="protein sequence ID" value="WWC63920.1"/>
    <property type="molecule type" value="Genomic_DNA"/>
</dbReference>
<protein>
    <submittedName>
        <fullName evidence="4">Dynein light chain roadblock-type</fullName>
    </submittedName>
</protein>